<evidence type="ECO:0000313" key="1">
    <source>
        <dbReference type="EMBL" id="KAJ9092248.1"/>
    </source>
</evidence>
<comment type="caution">
    <text evidence="1">The sequence shown here is derived from an EMBL/GenBank/DDBJ whole genome shotgun (WGS) entry which is preliminary data.</text>
</comment>
<dbReference type="Proteomes" id="UP001241377">
    <property type="component" value="Unassembled WGS sequence"/>
</dbReference>
<proteinExistence type="predicted"/>
<accession>A0ACC2UZI8</accession>
<protein>
    <submittedName>
        <fullName evidence="1">Uncharacterized protein</fullName>
    </submittedName>
</protein>
<name>A0ACC2UZI8_9TREE</name>
<gene>
    <name evidence="1" type="ORF">QFC19_008785</name>
</gene>
<sequence length="696" mass="75904">MFLADDAFSDHSSFEDYISVSPSAPPPTALHEAIHESMQYPSETDGEVVEGLNKNVEELSSNLYRLPVPFQGLSVVQPSLSSTSEGLSQPGFGEAEASRIDMPYQSTSFPYNTSFNYQAQMTPVFFDALGRPQHQAMNGIYFSNQYCLDASSQSYQNQAMGLLPLPTSSGSSQIISTQPQPFNPRNHAGMFDPNLKLSASAPARMPMYAEQFSHLMAISTSPPVPVGGHSGYFRVSSAVPATNLEPASGPQRSNSARPVLETAPLRRRPSNLKEESSSSQPPVKPKTNGVAFPTYVDRVKLPEEWKDVYTCGKELPTGFSRPPYDYAGLIGRVLLEGTDVPKRMTVAELFYALINKYPFYMANPRLLYNGLRHNLTGCEALIKADRQWGDQASSRYWTIKPGSESCFRTGYFVKDSKKGPGRARKMVPFVEAGTLSAATTLRPFVAAPRGDGTETSFPEAAANAQSAQPDNVIKPSIKKGRSVSGVYENQNALALTGIHPTENSSRPPLSMKTNVGNNRRTKGAAFSIDVEEEYSKRQDGFKERGFKKTTEVKPKGMKPYPYHTTIPTAQGGLMFQPPGANIGPYMTTMPAMPQYTTSSDNQPSIVLPMLTSSYSPLSNTTDSHGPTQLQVDPTLMSTQHSVSNLNSIGVSNITVAESNCGSSAMSSPSESCLASAMDFTLVRRRSQEELHADMQR</sequence>
<dbReference type="EMBL" id="JASBWR010000137">
    <property type="protein sequence ID" value="KAJ9092248.1"/>
    <property type="molecule type" value="Genomic_DNA"/>
</dbReference>
<reference evidence="1" key="1">
    <citation type="submission" date="2023-04" db="EMBL/GenBank/DDBJ databases">
        <title>Draft Genome sequencing of Naganishia species isolated from polar environments using Oxford Nanopore Technology.</title>
        <authorList>
            <person name="Leo P."/>
            <person name="Venkateswaran K."/>
        </authorList>
    </citation>
    <scope>NUCLEOTIDE SEQUENCE</scope>
    <source>
        <strain evidence="1">MNA-CCFEE 5261</strain>
    </source>
</reference>
<organism evidence="1 2">
    <name type="scientific">Naganishia cerealis</name>
    <dbReference type="NCBI Taxonomy" id="610337"/>
    <lineage>
        <taxon>Eukaryota</taxon>
        <taxon>Fungi</taxon>
        <taxon>Dikarya</taxon>
        <taxon>Basidiomycota</taxon>
        <taxon>Agaricomycotina</taxon>
        <taxon>Tremellomycetes</taxon>
        <taxon>Filobasidiales</taxon>
        <taxon>Filobasidiaceae</taxon>
        <taxon>Naganishia</taxon>
    </lineage>
</organism>
<keyword evidence="2" id="KW-1185">Reference proteome</keyword>
<evidence type="ECO:0000313" key="2">
    <source>
        <dbReference type="Proteomes" id="UP001241377"/>
    </source>
</evidence>